<sequence length="270" mass="29797">MIEQAGKRRGRPKGSKSSSPATSIQALDRGIDVLEALAAHDGITLTELSAHLGQSSATMYRVLATLEQRRYVETSPERQEWFVGPEAFRLGSAFVRRTNIVERSRSIMRELMSKTGETSNLGIEREGHVLFVSQVESHETIRAYFPPGARSPLHASGIGKALLSAFDEERLEAFIKATNFTRFTDKTIATAGRLREEMHATRQRGYSFDDEERTIGMRCVAACILNGYSEAVAGISISGPTPRMPDARIREMGLLVTEAAHEISRRLGAS</sequence>
<evidence type="ECO:0000259" key="6">
    <source>
        <dbReference type="PROSITE" id="PS51078"/>
    </source>
</evidence>
<accession>A0AAC9FES3</accession>
<organism evidence="7 8">
    <name type="scientific">Aminobacter aminovorans</name>
    <name type="common">Chelatobacter heintzii</name>
    <dbReference type="NCBI Taxonomy" id="83263"/>
    <lineage>
        <taxon>Bacteria</taxon>
        <taxon>Pseudomonadati</taxon>
        <taxon>Pseudomonadota</taxon>
        <taxon>Alphaproteobacteria</taxon>
        <taxon>Hyphomicrobiales</taxon>
        <taxon>Phyllobacteriaceae</taxon>
        <taxon>Aminobacter</taxon>
    </lineage>
</organism>
<dbReference type="Gene3D" id="3.30.450.40">
    <property type="match status" value="1"/>
</dbReference>
<evidence type="ECO:0000256" key="3">
    <source>
        <dbReference type="ARBA" id="ARBA00023163"/>
    </source>
</evidence>
<protein>
    <submittedName>
        <fullName evidence="7">Transcriptional regulator, IclR family</fullName>
    </submittedName>
</protein>
<dbReference type="GO" id="GO:0003677">
    <property type="term" value="F:DNA binding"/>
    <property type="evidence" value="ECO:0007669"/>
    <property type="project" value="UniProtKB-KW"/>
</dbReference>
<evidence type="ECO:0000313" key="8">
    <source>
        <dbReference type="Proteomes" id="UP000075755"/>
    </source>
</evidence>
<keyword evidence="1" id="KW-0805">Transcription regulation</keyword>
<dbReference type="PANTHER" id="PTHR30136:SF24">
    <property type="entry name" value="HTH-TYPE TRANSCRIPTIONAL REPRESSOR ALLR"/>
    <property type="match status" value="1"/>
</dbReference>
<proteinExistence type="predicted"/>
<evidence type="ECO:0000259" key="5">
    <source>
        <dbReference type="PROSITE" id="PS51077"/>
    </source>
</evidence>
<dbReference type="SUPFAM" id="SSF55781">
    <property type="entry name" value="GAF domain-like"/>
    <property type="match status" value="1"/>
</dbReference>
<dbReference type="SMART" id="SM00346">
    <property type="entry name" value="HTH_ICLR"/>
    <property type="match status" value="1"/>
</dbReference>
<dbReference type="InterPro" id="IPR014757">
    <property type="entry name" value="Tscrpt_reg_IclR_C"/>
</dbReference>
<evidence type="ECO:0000313" key="7">
    <source>
        <dbReference type="EMBL" id="AMS45330.1"/>
    </source>
</evidence>
<dbReference type="SUPFAM" id="SSF46785">
    <property type="entry name" value="Winged helix' DNA-binding domain"/>
    <property type="match status" value="1"/>
</dbReference>
<feature type="region of interest" description="Disordered" evidence="4">
    <location>
        <begin position="1"/>
        <end position="23"/>
    </location>
</feature>
<evidence type="ECO:0000256" key="4">
    <source>
        <dbReference type="SAM" id="MobiDB-lite"/>
    </source>
</evidence>
<dbReference type="InterPro" id="IPR005471">
    <property type="entry name" value="Tscrpt_reg_IclR_N"/>
</dbReference>
<dbReference type="KEGG" id="aak:AA2016_6435"/>
<dbReference type="InterPro" id="IPR036390">
    <property type="entry name" value="WH_DNA-bd_sf"/>
</dbReference>
<dbReference type="EMBL" id="CP015008">
    <property type="protein sequence ID" value="AMS45330.1"/>
    <property type="molecule type" value="Genomic_DNA"/>
</dbReference>
<keyword evidence="3" id="KW-0804">Transcription</keyword>
<feature type="domain" description="IclR-ED" evidence="6">
    <location>
        <begin position="86"/>
        <end position="269"/>
    </location>
</feature>
<keyword evidence="2" id="KW-0238">DNA-binding</keyword>
<evidence type="ECO:0000256" key="2">
    <source>
        <dbReference type="ARBA" id="ARBA00023125"/>
    </source>
</evidence>
<dbReference type="Pfam" id="PF09339">
    <property type="entry name" value="HTH_IclR"/>
    <property type="match status" value="1"/>
</dbReference>
<dbReference type="PROSITE" id="PS51077">
    <property type="entry name" value="HTH_ICLR"/>
    <property type="match status" value="1"/>
</dbReference>
<feature type="domain" description="HTH iclR-type" evidence="5">
    <location>
        <begin position="24"/>
        <end position="85"/>
    </location>
</feature>
<dbReference type="GO" id="GO:0003700">
    <property type="term" value="F:DNA-binding transcription factor activity"/>
    <property type="evidence" value="ECO:0007669"/>
    <property type="project" value="TreeGrafter"/>
</dbReference>
<dbReference type="AlphaFoldDB" id="A0AAC9FES3"/>
<dbReference type="Pfam" id="PF01614">
    <property type="entry name" value="IclR_C"/>
    <property type="match status" value="1"/>
</dbReference>
<dbReference type="InterPro" id="IPR054844">
    <property type="entry name" value="TransRegBhcR"/>
</dbReference>
<dbReference type="PANTHER" id="PTHR30136">
    <property type="entry name" value="HELIX-TURN-HELIX TRANSCRIPTIONAL REGULATOR, ICLR FAMILY"/>
    <property type="match status" value="1"/>
</dbReference>
<dbReference type="PROSITE" id="PS51078">
    <property type="entry name" value="ICLR_ED"/>
    <property type="match status" value="1"/>
</dbReference>
<dbReference type="InterPro" id="IPR036388">
    <property type="entry name" value="WH-like_DNA-bd_sf"/>
</dbReference>
<keyword evidence="7" id="KW-0614">Plasmid</keyword>
<gene>
    <name evidence="7" type="ORF">AA2016_6435</name>
</gene>
<dbReference type="GO" id="GO:0045892">
    <property type="term" value="P:negative regulation of DNA-templated transcription"/>
    <property type="evidence" value="ECO:0007669"/>
    <property type="project" value="TreeGrafter"/>
</dbReference>
<reference evidence="7 8" key="1">
    <citation type="submission" date="2016-03" db="EMBL/GenBank/DDBJ databases">
        <title>Complete genome of Aminobacter aminovorans KCTC 2477.</title>
        <authorList>
            <person name="Kim K.M."/>
        </authorList>
    </citation>
    <scope>NUCLEOTIDE SEQUENCE [LARGE SCALE GENOMIC DNA]</scope>
    <source>
        <strain evidence="7 8">KCTC 2477</strain>
        <plasmid evidence="7 8">pAA03</plasmid>
    </source>
</reference>
<dbReference type="NCBIfam" id="NF045644">
    <property type="entry name" value="TransRegBhcR"/>
    <property type="match status" value="1"/>
</dbReference>
<dbReference type="Gene3D" id="1.10.10.10">
    <property type="entry name" value="Winged helix-like DNA-binding domain superfamily/Winged helix DNA-binding domain"/>
    <property type="match status" value="1"/>
</dbReference>
<dbReference type="Proteomes" id="UP000075755">
    <property type="component" value="Plasmid pAA03"/>
</dbReference>
<geneLocation type="plasmid" evidence="7 8">
    <name>pAA03</name>
</geneLocation>
<name>A0AAC9FES3_AMIAI</name>
<dbReference type="InterPro" id="IPR050707">
    <property type="entry name" value="HTH_MetabolicPath_Reg"/>
</dbReference>
<dbReference type="InterPro" id="IPR029016">
    <property type="entry name" value="GAF-like_dom_sf"/>
</dbReference>
<evidence type="ECO:0000256" key="1">
    <source>
        <dbReference type="ARBA" id="ARBA00023015"/>
    </source>
</evidence>